<dbReference type="InterPro" id="IPR009081">
    <property type="entry name" value="PP-bd_ACP"/>
</dbReference>
<dbReference type="SUPFAM" id="SSF50998">
    <property type="entry name" value="Quinoprotein alcohol dehydrogenase-like"/>
    <property type="match status" value="1"/>
</dbReference>
<dbReference type="GO" id="GO:0043041">
    <property type="term" value="P:amino acid activation for nonribosomal peptide biosynthetic process"/>
    <property type="evidence" value="ECO:0007669"/>
    <property type="project" value="TreeGrafter"/>
</dbReference>
<feature type="domain" description="Carrier" evidence="1">
    <location>
        <begin position="660"/>
        <end position="740"/>
    </location>
</feature>
<dbReference type="PROSITE" id="PS00455">
    <property type="entry name" value="AMP_BINDING"/>
    <property type="match status" value="1"/>
</dbReference>
<dbReference type="InterPro" id="IPR002372">
    <property type="entry name" value="PQQ_rpt_dom"/>
</dbReference>
<protein>
    <submittedName>
        <fullName evidence="2">Unnamed protein product</fullName>
    </submittedName>
</protein>
<gene>
    <name evidence="2" type="ORF">Pfra01_002042500</name>
</gene>
<dbReference type="InterPro" id="IPR045851">
    <property type="entry name" value="AMP-bd_C_sf"/>
</dbReference>
<name>A0A9W6Y396_9STRA</name>
<dbReference type="InterPro" id="IPR042099">
    <property type="entry name" value="ANL_N_sf"/>
</dbReference>
<evidence type="ECO:0000313" key="2">
    <source>
        <dbReference type="EMBL" id="GMF50910.1"/>
    </source>
</evidence>
<dbReference type="OrthoDB" id="408177at2759"/>
<dbReference type="InterPro" id="IPR018391">
    <property type="entry name" value="PQQ_b-propeller_rpt"/>
</dbReference>
<organism evidence="2 3">
    <name type="scientific">Phytophthora fragariaefolia</name>
    <dbReference type="NCBI Taxonomy" id="1490495"/>
    <lineage>
        <taxon>Eukaryota</taxon>
        <taxon>Sar</taxon>
        <taxon>Stramenopiles</taxon>
        <taxon>Oomycota</taxon>
        <taxon>Peronosporomycetes</taxon>
        <taxon>Peronosporales</taxon>
        <taxon>Peronosporaceae</taxon>
        <taxon>Phytophthora</taxon>
    </lineage>
</organism>
<accession>A0A9W6Y396</accession>
<dbReference type="InterPro" id="IPR015943">
    <property type="entry name" value="WD40/YVTN_repeat-like_dom_sf"/>
</dbReference>
<sequence>MSTLCQRLQSFWALHAQDEAAALVQSSGAGGERAEVSCLHVRQWQQEVKAALGLGGGDWEVVGINVSPFSIEETALMLLVAEERRWVYVPLDAQLPVARQLEMARSVCIKRLVTTAGSPLAAFFASSRGRDTEAIKWSAVDLETSPFRPVEVLAFPDLYFQSQREESLLDRAKRKLEAEMNGDSIAAPLYVLFTSGTTGKPRGVLGTRLGAWTRLEWMWKTYPFLETATGEGIRERVLRATKLSFVDSVWEILGAFLRCVPVVHLQLLRQHLKCDSANWGIVKSVVLDDTERFLEVMHTEHITRFTAIPSVLEMLLLQTKGKTLRSRLSVLRYILSSGESLSLHVVQNLVAALPEVIILNLYEVSGDVTCMELKEPLIAAEWQERGIPIADLNHSGVVGGDQTCLLVVSDDLQSRGSQSRTSNSAAVWCSSEGSTKDAITGMLYISGSLVSLGYIGDYEKDTFVTLDALLNTSESSREDKVVASTRWLCTGDVCSVIEGHVYLCGRRDNSIKVNGQRVYLEAVERSVAAALKEINRDTQTDGINDSAGLTSKRVIAVKVTKEIRKYALVQQCIVACVICDDTANASIIQYPDARKVNTWISEHYGVSHAPHQVFLVPIDAVQRVSSGKIDRQALEAYFSHNTGDNKSLLQNLSADSNGRNTSEQLLARLLKEILDVRVPLNADIPGDIRVQTFSELGGNSLLATLFVHELHEIFGSHLVKSHELLAMTVEEVLSILDSRVEKHSRQIPPVEICPVSAEHRIRNRDISFYGWNCDSESGGNSKRCKLLNSARGFTDPAECTDLNEPLLAYVSRYNQSSKSISGIYLPTCSAFPLPSTQQTLASSLSTPWVLRKKWRVNLKKCIDASPLVIQFHNGGDSSIWAVVGSHSAQLVCVDVQDDGREIWRVTLDGRIEACATLSVRHKIIYVGTYAGSLFALEMESGSVCWRFCAKETIKSSAVVIDKYQLVVFGAYDGNLYGLNMVTGQQRWIIDLQGSIFSTPLSCGWSGQFFAATTQGCVVAFQFVSLSGDEIKKQWVLQLSAPVFAGLNADCSTNMLLAGCADGNLYGISMSSGDIQWRVSTEKPVFSSPCVYHAGSVVFGSHDGMLRKVDSLRGKLVWSTNLHGPVFASPTVVRLLVQSPTQSTDNEKSYTANDRLICCVTTTTGHIYFCDERTGSIIYQTCDSSGKAFDTTDRSGHCSDLGPLFGSPVLVDGWCLIGTRTNVFFGFEIRQTRFNES</sequence>
<dbReference type="Proteomes" id="UP001165121">
    <property type="component" value="Unassembled WGS sequence"/>
</dbReference>
<dbReference type="InterPro" id="IPR020845">
    <property type="entry name" value="AMP-binding_CS"/>
</dbReference>
<dbReference type="AlphaFoldDB" id="A0A9W6Y396"/>
<reference evidence="2" key="1">
    <citation type="submission" date="2023-04" db="EMBL/GenBank/DDBJ databases">
        <title>Phytophthora fragariaefolia NBRC 109709.</title>
        <authorList>
            <person name="Ichikawa N."/>
            <person name="Sato H."/>
            <person name="Tonouchi N."/>
        </authorList>
    </citation>
    <scope>NUCLEOTIDE SEQUENCE</scope>
    <source>
        <strain evidence="2">NBRC 109709</strain>
    </source>
</reference>
<evidence type="ECO:0000259" key="1">
    <source>
        <dbReference type="PROSITE" id="PS50075"/>
    </source>
</evidence>
<dbReference type="Gene3D" id="3.30.300.30">
    <property type="match status" value="1"/>
</dbReference>
<evidence type="ECO:0000313" key="3">
    <source>
        <dbReference type="Proteomes" id="UP001165121"/>
    </source>
</evidence>
<dbReference type="Gene3D" id="3.40.50.12780">
    <property type="entry name" value="N-terminal domain of ligase-like"/>
    <property type="match status" value="1"/>
</dbReference>
<dbReference type="InterPro" id="IPR052091">
    <property type="entry name" value="Beta-ala_Activ/Resist"/>
</dbReference>
<dbReference type="SUPFAM" id="SSF56801">
    <property type="entry name" value="Acetyl-CoA synthetase-like"/>
    <property type="match status" value="1"/>
</dbReference>
<dbReference type="PANTHER" id="PTHR44394:SF1">
    <property type="entry name" value="BETA-ALANINE-ACTIVATING ENZYME"/>
    <property type="match status" value="1"/>
</dbReference>
<dbReference type="Pfam" id="PF00501">
    <property type="entry name" value="AMP-binding"/>
    <property type="match status" value="1"/>
</dbReference>
<proteinExistence type="predicted"/>
<dbReference type="SMART" id="SM00564">
    <property type="entry name" value="PQQ"/>
    <property type="match status" value="4"/>
</dbReference>
<dbReference type="InterPro" id="IPR011047">
    <property type="entry name" value="Quinoprotein_ADH-like_sf"/>
</dbReference>
<dbReference type="EMBL" id="BSXT01002788">
    <property type="protein sequence ID" value="GMF50910.1"/>
    <property type="molecule type" value="Genomic_DNA"/>
</dbReference>
<dbReference type="PROSITE" id="PS50075">
    <property type="entry name" value="CARRIER"/>
    <property type="match status" value="1"/>
</dbReference>
<comment type="caution">
    <text evidence="2">The sequence shown here is derived from an EMBL/GenBank/DDBJ whole genome shotgun (WGS) entry which is preliminary data.</text>
</comment>
<dbReference type="InterPro" id="IPR000873">
    <property type="entry name" value="AMP-dep_synth/lig_dom"/>
</dbReference>
<keyword evidence="3" id="KW-1185">Reference proteome</keyword>
<dbReference type="Pfam" id="PF13570">
    <property type="entry name" value="Beta-prop_ACSF4"/>
    <property type="match status" value="1"/>
</dbReference>
<dbReference type="PANTHER" id="PTHR44394">
    <property type="entry name" value="BETA-ALANINE-ACTIVATING ENZYME"/>
    <property type="match status" value="1"/>
</dbReference>
<dbReference type="Gene3D" id="2.40.128.630">
    <property type="match status" value="1"/>
</dbReference>
<dbReference type="Gene3D" id="2.130.10.10">
    <property type="entry name" value="YVTN repeat-like/Quinoprotein amine dehydrogenase"/>
    <property type="match status" value="1"/>
</dbReference>